<dbReference type="Proteomes" id="UP000515163">
    <property type="component" value="Unplaced"/>
</dbReference>
<dbReference type="KEGG" id="aten:116302767"/>
<proteinExistence type="inferred from homology"/>
<dbReference type="Pfam" id="PF01963">
    <property type="entry name" value="TraB_PrgY_gumN"/>
    <property type="match status" value="1"/>
</dbReference>
<dbReference type="GO" id="GO:0046872">
    <property type="term" value="F:metal ion binding"/>
    <property type="evidence" value="ECO:0007669"/>
    <property type="project" value="UniProtKB-UniRule"/>
</dbReference>
<evidence type="ECO:0000256" key="9">
    <source>
        <dbReference type="ARBA" id="ARBA00022989"/>
    </source>
</evidence>
<dbReference type="PANTHER" id="PTHR31120">
    <property type="entry name" value="METALLOPROTEASE TIKI"/>
    <property type="match status" value="1"/>
</dbReference>
<keyword evidence="6 13" id="KW-0479">Metal-binding</keyword>
<comment type="similarity">
    <text evidence="3 13">Belongs to the TIKI family.</text>
</comment>
<gene>
    <name evidence="17" type="primary">LOC116302767</name>
</gene>
<keyword evidence="11" id="KW-0472">Membrane</keyword>
<dbReference type="AlphaFoldDB" id="A0A6P8IN77"/>
<dbReference type="GO" id="GO:0016055">
    <property type="term" value="P:Wnt signaling pathway"/>
    <property type="evidence" value="ECO:0007669"/>
    <property type="project" value="UniProtKB-KW"/>
</dbReference>
<keyword evidence="12" id="KW-0325">Glycoprotein</keyword>
<evidence type="ECO:0000256" key="5">
    <source>
        <dbReference type="ARBA" id="ARBA00022692"/>
    </source>
</evidence>
<keyword evidence="9" id="KW-1133">Transmembrane helix</keyword>
<keyword evidence="13" id="KW-1003">Cell membrane</keyword>
<organism evidence="16 17">
    <name type="scientific">Actinia tenebrosa</name>
    <name type="common">Australian red waratah sea anemone</name>
    <dbReference type="NCBI Taxonomy" id="6105"/>
    <lineage>
        <taxon>Eukaryota</taxon>
        <taxon>Metazoa</taxon>
        <taxon>Cnidaria</taxon>
        <taxon>Anthozoa</taxon>
        <taxon>Hexacorallia</taxon>
        <taxon>Actiniaria</taxon>
        <taxon>Actiniidae</taxon>
        <taxon>Actinia</taxon>
    </lineage>
</organism>
<keyword evidence="16" id="KW-1185">Reference proteome</keyword>
<dbReference type="PANTHER" id="PTHR31120:SF6">
    <property type="entry name" value="METALLOPROTEASE TIKI HOMOLOG"/>
    <property type="match status" value="1"/>
</dbReference>
<dbReference type="GO" id="GO:0005886">
    <property type="term" value="C:plasma membrane"/>
    <property type="evidence" value="ECO:0007669"/>
    <property type="project" value="UniProtKB-SubCell"/>
</dbReference>
<dbReference type="InterPro" id="IPR002816">
    <property type="entry name" value="TraB/PrgY/GumN_fam"/>
</dbReference>
<evidence type="ECO:0000256" key="14">
    <source>
        <dbReference type="SAM" id="MobiDB-lite"/>
    </source>
</evidence>
<dbReference type="FunCoup" id="A0A6P8IN77">
    <property type="interactions" value="208"/>
</dbReference>
<dbReference type="RefSeq" id="XP_031567995.1">
    <property type="nucleotide sequence ID" value="XM_031712135.1"/>
</dbReference>
<evidence type="ECO:0000256" key="8">
    <source>
        <dbReference type="ARBA" id="ARBA00022801"/>
    </source>
</evidence>
<evidence type="ECO:0000256" key="13">
    <source>
        <dbReference type="RuleBase" id="RU369069"/>
    </source>
</evidence>
<evidence type="ECO:0000256" key="12">
    <source>
        <dbReference type="ARBA" id="ARBA00023180"/>
    </source>
</evidence>
<evidence type="ECO:0000256" key="2">
    <source>
        <dbReference type="ARBA" id="ARBA00004479"/>
    </source>
</evidence>
<keyword evidence="10 13" id="KW-0482">Metalloprotease</keyword>
<dbReference type="EC" id="3.4.-.-" evidence="13"/>
<dbReference type="CDD" id="cd14789">
    <property type="entry name" value="Tiki"/>
    <property type="match status" value="1"/>
</dbReference>
<comment type="cofactor">
    <cofactor evidence="1">
        <name>Co(2+)</name>
        <dbReference type="ChEBI" id="CHEBI:48828"/>
    </cofactor>
</comment>
<dbReference type="InterPro" id="IPR040230">
    <property type="entry name" value="TIKI1/2-like"/>
</dbReference>
<dbReference type="GO" id="GO:0006508">
    <property type="term" value="P:proteolysis"/>
    <property type="evidence" value="ECO:0007669"/>
    <property type="project" value="UniProtKB-KW"/>
</dbReference>
<feature type="compositionally biased region" description="Basic residues" evidence="14">
    <location>
        <begin position="381"/>
        <end position="393"/>
    </location>
</feature>
<evidence type="ECO:0000256" key="3">
    <source>
        <dbReference type="ARBA" id="ARBA00008261"/>
    </source>
</evidence>
<reference evidence="17" key="1">
    <citation type="submission" date="2025-08" db="UniProtKB">
        <authorList>
            <consortium name="RefSeq"/>
        </authorList>
    </citation>
    <scope>IDENTIFICATION</scope>
    <source>
        <tissue evidence="17">Tentacle</tissue>
    </source>
</reference>
<evidence type="ECO:0000256" key="11">
    <source>
        <dbReference type="ARBA" id="ARBA00023136"/>
    </source>
</evidence>
<dbReference type="GeneID" id="116302767"/>
<keyword evidence="5" id="KW-0812">Transmembrane</keyword>
<sequence>MAELFHVILWVIILSGSIEVTTSRVALEKCQDSTSQTELNSFLWLIKRSPPAYFFGTIHVPYTRVWDYIPINSKEAFTNSQNVYFELDLTNESTMRALVKCQLLPTGKLLKHIIPRRMYKRLKSHLKYIRRKIPSWLHRKDSRYGTHGTPYADRLYELLTKDWERKRPIWVMLMVNSLTESDIRNRGIPVLDQYLAIQASRGSKLIGAVENVEEQCSPLNTLNVSQVIFALNQSLHFQERLRRGKAHLTYTTDDLINHYNCGDLKTILFSTQSTQVSPLTANSTREESQRRKAQNIDSYFRNELIYQRNVRMARRVVELLRDNPEKDFFFAFGAGHFLGNHSIIDLIKKEGYGIEYVKSTQNLPSYKAKKSILTNKEFPKKRGCRGRRKRKKKCESLRNKKRPDYSRVRLLQKATRRPYPSNRPVTSVLNNDVYQRNMWSRNAVSRPEIWTMSSTLMRLVLLNVLYGVIR</sequence>
<protein>
    <recommendedName>
        <fullName evidence="13">Metalloprotease TIKI homolog</fullName>
        <ecNumber evidence="13">3.4.-.-</ecNumber>
    </recommendedName>
</protein>
<dbReference type="InParanoid" id="A0A6P8IN77"/>
<accession>A0A6P8IN77</accession>
<dbReference type="GO" id="GO:0030178">
    <property type="term" value="P:negative regulation of Wnt signaling pathway"/>
    <property type="evidence" value="ECO:0007669"/>
    <property type="project" value="UniProtKB-UniRule"/>
</dbReference>
<evidence type="ECO:0000256" key="15">
    <source>
        <dbReference type="SAM" id="SignalP"/>
    </source>
</evidence>
<evidence type="ECO:0000256" key="10">
    <source>
        <dbReference type="ARBA" id="ARBA00023049"/>
    </source>
</evidence>
<keyword evidence="13" id="KW-0879">Wnt signaling pathway</keyword>
<comment type="function">
    <text evidence="13">Metalloprotease that acts as a negative regulator of the Wnt signaling pathway.</text>
</comment>
<feature type="region of interest" description="Disordered" evidence="14">
    <location>
        <begin position="381"/>
        <end position="400"/>
    </location>
</feature>
<evidence type="ECO:0000256" key="4">
    <source>
        <dbReference type="ARBA" id="ARBA00022670"/>
    </source>
</evidence>
<evidence type="ECO:0000256" key="7">
    <source>
        <dbReference type="ARBA" id="ARBA00022729"/>
    </source>
</evidence>
<evidence type="ECO:0000313" key="16">
    <source>
        <dbReference type="Proteomes" id="UP000515163"/>
    </source>
</evidence>
<keyword evidence="4 13" id="KW-0645">Protease</keyword>
<feature type="signal peptide" evidence="15">
    <location>
        <begin position="1"/>
        <end position="23"/>
    </location>
</feature>
<dbReference type="OrthoDB" id="10040378at2759"/>
<comment type="subcellular location">
    <subcellularLocation>
        <location evidence="13">Cell membrane</location>
        <topology evidence="13">Single-pass type I membrane protein</topology>
    </subcellularLocation>
    <subcellularLocation>
        <location evidence="2">Membrane</location>
        <topology evidence="2">Single-pass type I membrane protein</topology>
    </subcellularLocation>
</comment>
<comment type="cofactor">
    <cofactor evidence="13">
        <name>Mn(2+)</name>
        <dbReference type="ChEBI" id="CHEBI:29035"/>
    </cofactor>
    <cofactor evidence="13">
        <name>Co(2+)</name>
        <dbReference type="ChEBI" id="CHEBI:48828"/>
    </cofactor>
    <text evidence="13">Divalent metal cations. Mn(2+) or Co(2+).</text>
</comment>
<evidence type="ECO:0000313" key="17">
    <source>
        <dbReference type="RefSeq" id="XP_031567995.1"/>
    </source>
</evidence>
<evidence type="ECO:0000256" key="6">
    <source>
        <dbReference type="ARBA" id="ARBA00022723"/>
    </source>
</evidence>
<evidence type="ECO:0000256" key="1">
    <source>
        <dbReference type="ARBA" id="ARBA00001941"/>
    </source>
</evidence>
<feature type="chain" id="PRO_5027613737" description="Metalloprotease TIKI homolog" evidence="15">
    <location>
        <begin position="24"/>
        <end position="470"/>
    </location>
</feature>
<dbReference type="GO" id="GO:0004222">
    <property type="term" value="F:metalloendopeptidase activity"/>
    <property type="evidence" value="ECO:0007669"/>
    <property type="project" value="UniProtKB-UniRule"/>
</dbReference>
<name>A0A6P8IN77_ACTTE</name>
<keyword evidence="7 13" id="KW-0732">Signal</keyword>
<keyword evidence="8 13" id="KW-0378">Hydrolase</keyword>